<dbReference type="InterPro" id="IPR000792">
    <property type="entry name" value="Tscrpt_reg_LuxR_C"/>
</dbReference>
<dbReference type="EMBL" id="CADCVC010000038">
    <property type="protein sequence ID" value="CAA9428648.1"/>
    <property type="molecule type" value="Genomic_DNA"/>
</dbReference>
<dbReference type="Pfam" id="PF00196">
    <property type="entry name" value="GerE"/>
    <property type="match status" value="1"/>
</dbReference>
<dbReference type="InterPro" id="IPR039420">
    <property type="entry name" value="WalR-like"/>
</dbReference>
<accession>A0A6J4Q058</accession>
<dbReference type="PROSITE" id="PS50043">
    <property type="entry name" value="HTH_LUXR_2"/>
    <property type="match status" value="1"/>
</dbReference>
<reference evidence="6" key="1">
    <citation type="submission" date="2020-02" db="EMBL/GenBank/DDBJ databases">
        <authorList>
            <person name="Meier V. D."/>
        </authorList>
    </citation>
    <scope>NUCLEOTIDE SEQUENCE</scope>
    <source>
        <strain evidence="6">AVDCRST_MAG80</strain>
    </source>
</reference>
<evidence type="ECO:0000256" key="2">
    <source>
        <dbReference type="ARBA" id="ARBA00023125"/>
    </source>
</evidence>
<dbReference type="GO" id="GO:0006355">
    <property type="term" value="P:regulation of DNA-templated transcription"/>
    <property type="evidence" value="ECO:0007669"/>
    <property type="project" value="InterPro"/>
</dbReference>
<dbReference type="GO" id="GO:0000160">
    <property type="term" value="P:phosphorelay signal transduction system"/>
    <property type="evidence" value="ECO:0007669"/>
    <property type="project" value="InterPro"/>
</dbReference>
<feature type="domain" description="Response regulatory" evidence="5">
    <location>
        <begin position="9"/>
        <end position="125"/>
    </location>
</feature>
<dbReference type="CDD" id="cd17535">
    <property type="entry name" value="REC_NarL-like"/>
    <property type="match status" value="1"/>
</dbReference>
<dbReference type="Pfam" id="PF00072">
    <property type="entry name" value="Response_reg"/>
    <property type="match status" value="1"/>
</dbReference>
<keyword evidence="1 3" id="KW-0597">Phosphoprotein</keyword>
<evidence type="ECO:0000259" key="4">
    <source>
        <dbReference type="PROSITE" id="PS50043"/>
    </source>
</evidence>
<evidence type="ECO:0000256" key="3">
    <source>
        <dbReference type="PROSITE-ProRule" id="PRU00169"/>
    </source>
</evidence>
<dbReference type="PANTHER" id="PTHR43214">
    <property type="entry name" value="TWO-COMPONENT RESPONSE REGULATOR"/>
    <property type="match status" value="1"/>
</dbReference>
<protein>
    <submittedName>
        <fullName evidence="6">Nitrate/nitrite response regulator protein</fullName>
    </submittedName>
</protein>
<dbReference type="GO" id="GO:0003677">
    <property type="term" value="F:DNA binding"/>
    <property type="evidence" value="ECO:0007669"/>
    <property type="project" value="UniProtKB-KW"/>
</dbReference>
<name>A0A6J4Q058_9ACTN</name>
<dbReference type="InterPro" id="IPR001789">
    <property type="entry name" value="Sig_transdc_resp-reg_receiver"/>
</dbReference>
<evidence type="ECO:0000259" key="5">
    <source>
        <dbReference type="PROSITE" id="PS50110"/>
    </source>
</evidence>
<dbReference type="AlphaFoldDB" id="A0A6J4Q058"/>
<sequence length="247" mass="26933">MSSDGHGIRVLLADDHTMFRQGLKEMLSTDEGIEVVGEAENGEEAVALARDLKPDVAILDIEMPVMGAREAMDLLLQTSPTSRVVVVTMHDDPRLVREFLGRGASGYLVKSASLQELLTAVHTAAESPEGPQEENVVMVVPREAFERAERATEEGGLSGRELEILLLVARGLSNRQISRTLNVAEATVKRHLANLYPKMNVSSRGEATSKALSEGWISARDVTRIGERELAAREVIPKVPHPLDKTP</sequence>
<gene>
    <name evidence="6" type="ORF">AVDCRST_MAG80-414</name>
</gene>
<dbReference type="SMART" id="SM00448">
    <property type="entry name" value="REC"/>
    <property type="match status" value="1"/>
</dbReference>
<evidence type="ECO:0000256" key="1">
    <source>
        <dbReference type="ARBA" id="ARBA00022553"/>
    </source>
</evidence>
<dbReference type="SMART" id="SM00421">
    <property type="entry name" value="HTH_LUXR"/>
    <property type="match status" value="1"/>
</dbReference>
<dbReference type="InterPro" id="IPR058245">
    <property type="entry name" value="NreC/VraR/RcsB-like_REC"/>
</dbReference>
<proteinExistence type="predicted"/>
<feature type="modified residue" description="4-aspartylphosphate" evidence="3">
    <location>
        <position position="60"/>
    </location>
</feature>
<dbReference type="PRINTS" id="PR00038">
    <property type="entry name" value="HTHLUXR"/>
</dbReference>
<dbReference type="CDD" id="cd06170">
    <property type="entry name" value="LuxR_C_like"/>
    <property type="match status" value="1"/>
</dbReference>
<dbReference type="InterPro" id="IPR011006">
    <property type="entry name" value="CheY-like_superfamily"/>
</dbReference>
<dbReference type="SUPFAM" id="SSF52172">
    <property type="entry name" value="CheY-like"/>
    <property type="match status" value="1"/>
</dbReference>
<dbReference type="Gene3D" id="3.40.50.2300">
    <property type="match status" value="1"/>
</dbReference>
<evidence type="ECO:0000313" key="6">
    <source>
        <dbReference type="EMBL" id="CAA9428648.1"/>
    </source>
</evidence>
<feature type="domain" description="HTH luxR-type" evidence="4">
    <location>
        <begin position="150"/>
        <end position="215"/>
    </location>
</feature>
<dbReference type="PROSITE" id="PS50110">
    <property type="entry name" value="RESPONSE_REGULATORY"/>
    <property type="match status" value="1"/>
</dbReference>
<organism evidence="6">
    <name type="scientific">uncultured Rubrobacteraceae bacterium</name>
    <dbReference type="NCBI Taxonomy" id="349277"/>
    <lineage>
        <taxon>Bacteria</taxon>
        <taxon>Bacillati</taxon>
        <taxon>Actinomycetota</taxon>
        <taxon>Rubrobacteria</taxon>
        <taxon>Rubrobacterales</taxon>
        <taxon>Rubrobacteraceae</taxon>
        <taxon>environmental samples</taxon>
    </lineage>
</organism>
<keyword evidence="2" id="KW-0238">DNA-binding</keyword>
<dbReference type="PROSITE" id="PS00622">
    <property type="entry name" value="HTH_LUXR_1"/>
    <property type="match status" value="1"/>
</dbReference>